<proteinExistence type="predicted"/>
<name>A0A1S7LJP9_MAGMO</name>
<gene>
    <name evidence="1" type="ORF">MAGMO_2466</name>
</gene>
<dbReference type="AlphaFoldDB" id="A0A1S7LJP9"/>
<dbReference type="InterPro" id="IPR027417">
    <property type="entry name" value="P-loop_NTPase"/>
</dbReference>
<protein>
    <recommendedName>
        <fullName evidence="2">Sulfotransferase</fullName>
    </recommendedName>
</protein>
<dbReference type="EMBL" id="LO017727">
    <property type="protein sequence ID" value="CRH06623.1"/>
    <property type="molecule type" value="Genomic_DNA"/>
</dbReference>
<evidence type="ECO:0000313" key="1">
    <source>
        <dbReference type="EMBL" id="CRH06623.1"/>
    </source>
</evidence>
<dbReference type="Gene3D" id="3.40.50.300">
    <property type="entry name" value="P-loop containing nucleotide triphosphate hydrolases"/>
    <property type="match status" value="1"/>
</dbReference>
<sequence>MANSDYPFMARLLHRLALSSAAAIETAFDLECRLNSKYPQPVIQAPVFVTGLARAGTTVIMRALHSSGQFRSLTYRDMPFVTMPRLWQKISANHRQTAARSERAHGDGVMVDFDSPEALDEVFWRGFCGEAYIQPDHLCPHQVDGEIIAKFRTFVANVLLSESEPKRYLAKNNNSVLRLEALTEAFADAVILVPFRDPLQQAISLHHQHKKFVQVQQDDRFAGAYMGWLAHHEFGGTHRPFRFDSPYDLHHHPWQADEINHWLQIWLATYHHILEMTTRHLPSHFVGYEKLCSEPESQTARLAELAKLPADGLKGADPFRLSPAKTIDGVDEKLLAQCQVVYQAMQDRC</sequence>
<accession>A0A1S7LJP9</accession>
<organism evidence="1">
    <name type="scientific">Magnetococcus massalia (strain MO-1)</name>
    <dbReference type="NCBI Taxonomy" id="451514"/>
    <lineage>
        <taxon>Bacteria</taxon>
        <taxon>Pseudomonadati</taxon>
        <taxon>Pseudomonadota</taxon>
        <taxon>Magnetococcia</taxon>
        <taxon>Magnetococcales</taxon>
        <taxon>Magnetococcaceae</taxon>
        <taxon>Magnetococcus</taxon>
    </lineage>
</organism>
<evidence type="ECO:0008006" key="2">
    <source>
        <dbReference type="Google" id="ProtNLM"/>
    </source>
</evidence>
<dbReference type="Pfam" id="PF13469">
    <property type="entry name" value="Sulfotransfer_3"/>
    <property type="match status" value="1"/>
</dbReference>
<dbReference type="SUPFAM" id="SSF52540">
    <property type="entry name" value="P-loop containing nucleoside triphosphate hydrolases"/>
    <property type="match status" value="1"/>
</dbReference>
<reference evidence="1" key="1">
    <citation type="submission" date="2015-04" db="EMBL/GenBank/DDBJ databases">
        <authorList>
            <person name="Syromyatnikov M.Y."/>
            <person name="Popov V.N."/>
        </authorList>
    </citation>
    <scope>NUCLEOTIDE SEQUENCE</scope>
    <source>
        <strain evidence="1">MO-1</strain>
    </source>
</reference>